<protein>
    <submittedName>
        <fullName evidence="2">Uncharacterized protein</fullName>
    </submittedName>
</protein>
<dbReference type="AlphaFoldDB" id="A0A2T3AAG8"/>
<dbReference type="InParanoid" id="A0A2T3AAG8"/>
<proteinExistence type="predicted"/>
<evidence type="ECO:0000313" key="2">
    <source>
        <dbReference type="EMBL" id="PSR88675.1"/>
    </source>
</evidence>
<feature type="region of interest" description="Disordered" evidence="1">
    <location>
        <begin position="29"/>
        <end position="50"/>
    </location>
</feature>
<reference evidence="2 3" key="1">
    <citation type="journal article" date="2018" name="Mycol. Prog.">
        <title>Coniella lustricola, a new species from submerged detritus.</title>
        <authorList>
            <person name="Raudabaugh D.B."/>
            <person name="Iturriaga T."/>
            <person name="Carver A."/>
            <person name="Mondo S."/>
            <person name="Pangilinan J."/>
            <person name="Lipzen A."/>
            <person name="He G."/>
            <person name="Amirebrahimi M."/>
            <person name="Grigoriev I.V."/>
            <person name="Miller A.N."/>
        </authorList>
    </citation>
    <scope>NUCLEOTIDE SEQUENCE [LARGE SCALE GENOMIC DNA]</scope>
    <source>
        <strain evidence="2 3">B22-T-1</strain>
    </source>
</reference>
<dbReference type="Proteomes" id="UP000241462">
    <property type="component" value="Unassembled WGS sequence"/>
</dbReference>
<accession>A0A2T3AAG8</accession>
<evidence type="ECO:0000256" key="1">
    <source>
        <dbReference type="SAM" id="MobiDB-lite"/>
    </source>
</evidence>
<organism evidence="2 3">
    <name type="scientific">Coniella lustricola</name>
    <dbReference type="NCBI Taxonomy" id="2025994"/>
    <lineage>
        <taxon>Eukaryota</taxon>
        <taxon>Fungi</taxon>
        <taxon>Dikarya</taxon>
        <taxon>Ascomycota</taxon>
        <taxon>Pezizomycotina</taxon>
        <taxon>Sordariomycetes</taxon>
        <taxon>Sordariomycetidae</taxon>
        <taxon>Diaporthales</taxon>
        <taxon>Schizoparmaceae</taxon>
        <taxon>Coniella</taxon>
    </lineage>
</organism>
<gene>
    <name evidence="2" type="ORF">BD289DRAFT_431735</name>
</gene>
<dbReference type="EMBL" id="KZ678425">
    <property type="protein sequence ID" value="PSR88675.1"/>
    <property type="molecule type" value="Genomic_DNA"/>
</dbReference>
<evidence type="ECO:0000313" key="3">
    <source>
        <dbReference type="Proteomes" id="UP000241462"/>
    </source>
</evidence>
<sequence length="197" mass="21288">MPESQGGTAPSAARLGGWDAVVPPVSPGASSVSEPLVSTRPSCNPGSVRPLFRQNSTSTADAGFAEWNHHQLMACIVHVQVWFQLQYAVTGAVTWRHEGLGLQTLSKTSTMSHNPLTMLLRLQSLGVVSNSNKIGIDTKIFRLYRERLVSVAWCNRSPWASARRVGLRGLFLACPHTSNVPRGSMHRGGLPVLVKPG</sequence>
<name>A0A2T3AAG8_9PEZI</name>
<keyword evidence="3" id="KW-1185">Reference proteome</keyword>